<dbReference type="InterPro" id="IPR036875">
    <property type="entry name" value="Znf_CCHC_sf"/>
</dbReference>
<evidence type="ECO:0000259" key="12">
    <source>
        <dbReference type="PROSITE" id="PS50158"/>
    </source>
</evidence>
<dbReference type="eggNOG" id="KOG0498">
    <property type="taxonomic scope" value="Eukaryota"/>
</dbReference>
<dbReference type="Proteomes" id="UP000009168">
    <property type="component" value="Unassembled WGS sequence"/>
</dbReference>
<evidence type="ECO:0000256" key="9">
    <source>
        <dbReference type="SAM" id="MobiDB-lite"/>
    </source>
</evidence>
<feature type="transmembrane region" description="Helical" evidence="10">
    <location>
        <begin position="571"/>
        <end position="596"/>
    </location>
</feature>
<keyword evidence="7" id="KW-0862">Zinc</keyword>
<feature type="domain" description="Cyclic nucleotide-binding" evidence="11">
    <location>
        <begin position="679"/>
        <end position="794"/>
    </location>
</feature>
<dbReference type="FunCoup" id="Q24GN9">
    <property type="interactions" value="2"/>
</dbReference>
<dbReference type="InterPro" id="IPR018490">
    <property type="entry name" value="cNMP-bd_dom_sf"/>
</dbReference>
<sequence>MSMPQLEYYKQNKQPTQKSLFSIQNQSQGIIADEQQIPYDSYLSRKCQRHLFEIKGTEIELGLNGDQSVANNSFYVINNNNSIMDSLQQNTEGNIKHTNRSIKGKYETNITEQQPMVYSRHDLFQSCNNQERGTLKNIKKHEQQQAVVSMKSNLSIKKGIQEGKSLSIDKCQPSIRDLKSRNDLKNPQQEKVNSKLDISSRLPSKCGGWIPDDIIYENNMNELNRKVTLVAKNNFNLKKIQNYKEKKYQQNFQKAADIINRLLNTSMNRIMRVRQHVRNFIMLLRLRYLNRKIDDLTDSDYMSINDLSNFYTQNKMKKNSNALIKYFNFIFKLSKKIPIFMPTDTLRVVWDIVLVLFTYIFLYFYSILMFFDQENPDTEFIKEFYFCTFFIFIIDALVNFNTAFFDKDLVIFKRQQIAKQYIFSTVFFTDFVSLMVLGTKVIKRSNYIVYNPNHDLLTYCFNMLIFFKTNGISSKKKRFDYVFTLKESEKHVIKLINQLLSVVTVAHIAAIGWYFLGLQEVVNGSQPNWLDKLNISEEVYYQKYVYSIYWSITTMTTVGYGDISATNYAEALYISIIMLLFSCVFAYSINNIGFILQEIEKSSKQLNDKITIMQRYLNRKNVNISLKSRIRHYLSFLAQEQKDRDKQAEDQIISILSNKLREEITVEINSKILNKYNIFSSNFSKQTLDKIVFKMTEVLINPNEIIFKEEQNDDMAIYFIQSGVIEIYQHSVQKLEKPNVIKTLTDESLFGEISFFSGLSRKASARSINLSTLYKISREDFIEIIKENNEDYERFKMMQEQIIFQGELPLLHVDCYNCRQVGHISSQCPKTHQTFDKQFIILKDIYSLFQNRCFVERPTDKSSYKPFNLIQKNQSLSKILKQNLQDLNSEIQIMFNSDDKYSGSSYYNSEDQDDDDEFEDRDELVSSTNSQTNADNFSRNSSLNNQVKSSLQKKKASKKKEVSKKYLDSNLLCEDINSLLNAEIQSNSHRVISNFINENLDSKKSYIKSFNLANRQKSLDDIEQIKTHSNIESNNNFINSELYHSKSQTQTKTDSELVQQNTQDYPQICKMEEEEEQLMNDQLVIKKKQSQKQQELNQINNDIKQQIDYSKQHIKRQSFQGQPLQFKRSSFRIQDELQQQLNSSMKSLEYNISQPNKRVSILLNQISNNQNQIQKNNQELPNYRNSIDQILLQGILVNNLIQTHSSYNILPTEQSFKFQKKTEGDLEKNKSSIQQQNITLSNKKNSMLSIKEVIEEEPRASYKNLAQIRQSQSNGKTSIINALSGINCNDANTNNNKIQSQLFSAQNSQMTRENNDLQIVERLSKLLLNPQLPLLLQLTSGMSFREMTQINSNNPMDTFEKMHNFKKFFPHNNIESVLNKLKIMQLEQRKMKKQKQINKPRRQNILFSRFYTNGSFIPDNLKFLQQEFNIDDYRPTYLSYGVSKRRGQQFPKNKHDLTLYF</sequence>
<feature type="domain" description="CCHC-type" evidence="12">
    <location>
        <begin position="815"/>
        <end position="830"/>
    </location>
</feature>
<keyword evidence="6 10" id="KW-0472">Membrane</keyword>
<evidence type="ECO:0000256" key="1">
    <source>
        <dbReference type="ARBA" id="ARBA00004141"/>
    </source>
</evidence>
<dbReference type="OrthoDB" id="421226at2759"/>
<keyword evidence="8" id="KW-0175">Coiled coil</keyword>
<evidence type="ECO:0000256" key="8">
    <source>
        <dbReference type="SAM" id="Coils"/>
    </source>
</evidence>
<dbReference type="InterPro" id="IPR051413">
    <property type="entry name" value="K/Na_HCN_channel"/>
</dbReference>
<dbReference type="PANTHER" id="PTHR45689">
    <property type="entry name" value="I[[H]] CHANNEL, ISOFORM E"/>
    <property type="match status" value="1"/>
</dbReference>
<dbReference type="HOGENOM" id="CLU_003403_0_0_1"/>
<dbReference type="GO" id="GO:0005249">
    <property type="term" value="F:voltage-gated potassium channel activity"/>
    <property type="evidence" value="ECO:0007669"/>
    <property type="project" value="TreeGrafter"/>
</dbReference>
<dbReference type="GO" id="GO:0003254">
    <property type="term" value="P:regulation of membrane depolarization"/>
    <property type="evidence" value="ECO:0007669"/>
    <property type="project" value="TreeGrafter"/>
</dbReference>
<dbReference type="Gene3D" id="2.60.120.10">
    <property type="entry name" value="Jelly Rolls"/>
    <property type="match status" value="1"/>
</dbReference>
<evidence type="ECO:0000256" key="4">
    <source>
        <dbReference type="ARBA" id="ARBA00022989"/>
    </source>
</evidence>
<keyword evidence="14" id="KW-1185">Reference proteome</keyword>
<dbReference type="Gene3D" id="1.10.287.630">
    <property type="entry name" value="Helix hairpin bin"/>
    <property type="match status" value="1"/>
</dbReference>
<dbReference type="InterPro" id="IPR014710">
    <property type="entry name" value="RmlC-like_jellyroll"/>
</dbReference>
<comment type="subcellular location">
    <subcellularLocation>
        <location evidence="1">Membrane</location>
        <topology evidence="1">Multi-pass membrane protein</topology>
    </subcellularLocation>
</comment>
<keyword evidence="2" id="KW-0813">Transport</keyword>
<keyword evidence="7" id="KW-0479">Metal-binding</keyword>
<dbReference type="SMART" id="SM00343">
    <property type="entry name" value="ZnF_C2HC"/>
    <property type="match status" value="1"/>
</dbReference>
<feature type="transmembrane region" description="Helical" evidence="10">
    <location>
        <begin position="495"/>
        <end position="516"/>
    </location>
</feature>
<dbReference type="Gene3D" id="4.10.60.10">
    <property type="entry name" value="Zinc finger, CCHC-type"/>
    <property type="match status" value="1"/>
</dbReference>
<dbReference type="RefSeq" id="XP_001027210.2">
    <property type="nucleotide sequence ID" value="XM_001027210.2"/>
</dbReference>
<dbReference type="PROSITE" id="PS50042">
    <property type="entry name" value="CNMP_BINDING_3"/>
    <property type="match status" value="1"/>
</dbReference>
<accession>Q24GN9</accession>
<protein>
    <submittedName>
        <fullName evidence="13">Cyclic nucleotide-binding domain protein</fullName>
    </submittedName>
</protein>
<dbReference type="Gene3D" id="1.10.287.70">
    <property type="match status" value="1"/>
</dbReference>
<dbReference type="SMART" id="SM00100">
    <property type="entry name" value="cNMP"/>
    <property type="match status" value="1"/>
</dbReference>
<feature type="region of interest" description="Disordered" evidence="9">
    <location>
        <begin position="902"/>
        <end position="959"/>
    </location>
</feature>
<organism evidence="13 14">
    <name type="scientific">Tetrahymena thermophila (strain SB210)</name>
    <dbReference type="NCBI Taxonomy" id="312017"/>
    <lineage>
        <taxon>Eukaryota</taxon>
        <taxon>Sar</taxon>
        <taxon>Alveolata</taxon>
        <taxon>Ciliophora</taxon>
        <taxon>Intramacronucleata</taxon>
        <taxon>Oligohymenophorea</taxon>
        <taxon>Hymenostomatida</taxon>
        <taxon>Tetrahymenina</taxon>
        <taxon>Tetrahymenidae</taxon>
        <taxon>Tetrahymena</taxon>
    </lineage>
</organism>
<evidence type="ECO:0000256" key="7">
    <source>
        <dbReference type="PROSITE-ProRule" id="PRU00047"/>
    </source>
</evidence>
<feature type="transmembrane region" description="Helical" evidence="10">
    <location>
        <begin position="417"/>
        <end position="436"/>
    </location>
</feature>
<dbReference type="Pfam" id="PF00098">
    <property type="entry name" value="zf-CCHC"/>
    <property type="match status" value="1"/>
</dbReference>
<feature type="compositionally biased region" description="Acidic residues" evidence="9">
    <location>
        <begin position="910"/>
        <end position="922"/>
    </location>
</feature>
<dbReference type="GO" id="GO:0003676">
    <property type="term" value="F:nucleic acid binding"/>
    <property type="evidence" value="ECO:0007669"/>
    <property type="project" value="InterPro"/>
</dbReference>
<dbReference type="InterPro" id="IPR000595">
    <property type="entry name" value="cNMP-bd_dom"/>
</dbReference>
<dbReference type="SUPFAM" id="SSF57756">
    <property type="entry name" value="Retrovirus zinc finger-like domains"/>
    <property type="match status" value="1"/>
</dbReference>
<evidence type="ECO:0000256" key="2">
    <source>
        <dbReference type="ARBA" id="ARBA00022448"/>
    </source>
</evidence>
<evidence type="ECO:0000256" key="6">
    <source>
        <dbReference type="ARBA" id="ARBA00023136"/>
    </source>
</evidence>
<dbReference type="PANTHER" id="PTHR45689:SF5">
    <property type="entry name" value="I[[H]] CHANNEL, ISOFORM E"/>
    <property type="match status" value="1"/>
</dbReference>
<dbReference type="EMBL" id="GG662254">
    <property type="protein sequence ID" value="EAS06968.2"/>
    <property type="molecule type" value="Genomic_DNA"/>
</dbReference>
<evidence type="ECO:0000256" key="3">
    <source>
        <dbReference type="ARBA" id="ARBA00022692"/>
    </source>
</evidence>
<dbReference type="CDD" id="cd00038">
    <property type="entry name" value="CAP_ED"/>
    <property type="match status" value="1"/>
</dbReference>
<dbReference type="GO" id="GO:0008270">
    <property type="term" value="F:zinc ion binding"/>
    <property type="evidence" value="ECO:0007669"/>
    <property type="project" value="UniProtKB-KW"/>
</dbReference>
<dbReference type="GO" id="GO:0035725">
    <property type="term" value="P:sodium ion transmembrane transport"/>
    <property type="evidence" value="ECO:0007669"/>
    <property type="project" value="TreeGrafter"/>
</dbReference>
<keyword evidence="5" id="KW-0406">Ion transport</keyword>
<dbReference type="InterPro" id="IPR001878">
    <property type="entry name" value="Znf_CCHC"/>
</dbReference>
<dbReference type="PROSITE" id="PS50158">
    <property type="entry name" value="ZF_CCHC"/>
    <property type="match status" value="1"/>
</dbReference>
<dbReference type="Pfam" id="PF00520">
    <property type="entry name" value="Ion_trans"/>
    <property type="match status" value="1"/>
</dbReference>
<feature type="compositionally biased region" description="Polar residues" evidence="9">
    <location>
        <begin position="925"/>
        <end position="947"/>
    </location>
</feature>
<feature type="coiled-coil region" evidence="8">
    <location>
        <begin position="1071"/>
        <end position="1106"/>
    </location>
</feature>
<evidence type="ECO:0000256" key="5">
    <source>
        <dbReference type="ARBA" id="ARBA00023065"/>
    </source>
</evidence>
<evidence type="ECO:0000313" key="13">
    <source>
        <dbReference type="EMBL" id="EAS06968.2"/>
    </source>
</evidence>
<keyword evidence="7" id="KW-0863">Zinc-finger</keyword>
<evidence type="ECO:0000259" key="11">
    <source>
        <dbReference type="PROSITE" id="PS50042"/>
    </source>
</evidence>
<dbReference type="Pfam" id="PF00027">
    <property type="entry name" value="cNMP_binding"/>
    <property type="match status" value="1"/>
</dbReference>
<dbReference type="SUPFAM" id="SSF51206">
    <property type="entry name" value="cAMP-binding domain-like"/>
    <property type="match status" value="1"/>
</dbReference>
<dbReference type="InParanoid" id="Q24GN9"/>
<dbReference type="SUPFAM" id="SSF81324">
    <property type="entry name" value="Voltage-gated potassium channels"/>
    <property type="match status" value="1"/>
</dbReference>
<dbReference type="KEGG" id="tet:TTHERM_00977710"/>
<evidence type="ECO:0000256" key="10">
    <source>
        <dbReference type="SAM" id="Phobius"/>
    </source>
</evidence>
<feature type="transmembrane region" description="Helical" evidence="10">
    <location>
        <begin position="348"/>
        <end position="371"/>
    </location>
</feature>
<evidence type="ECO:0000313" key="14">
    <source>
        <dbReference type="Proteomes" id="UP000009168"/>
    </source>
</evidence>
<keyword evidence="4 10" id="KW-1133">Transmembrane helix</keyword>
<dbReference type="GeneID" id="7830035"/>
<reference evidence="14" key="1">
    <citation type="journal article" date="2006" name="PLoS Biol.">
        <title>Macronuclear genome sequence of the ciliate Tetrahymena thermophila, a model eukaryote.</title>
        <authorList>
            <person name="Eisen J.A."/>
            <person name="Coyne R.S."/>
            <person name="Wu M."/>
            <person name="Wu D."/>
            <person name="Thiagarajan M."/>
            <person name="Wortman J.R."/>
            <person name="Badger J.H."/>
            <person name="Ren Q."/>
            <person name="Amedeo P."/>
            <person name="Jones K.M."/>
            <person name="Tallon L.J."/>
            <person name="Delcher A.L."/>
            <person name="Salzberg S.L."/>
            <person name="Silva J.C."/>
            <person name="Haas B.J."/>
            <person name="Majoros W.H."/>
            <person name="Farzad M."/>
            <person name="Carlton J.M."/>
            <person name="Smith R.K. Jr."/>
            <person name="Garg J."/>
            <person name="Pearlman R.E."/>
            <person name="Karrer K.M."/>
            <person name="Sun L."/>
            <person name="Manning G."/>
            <person name="Elde N.C."/>
            <person name="Turkewitz A.P."/>
            <person name="Asai D.J."/>
            <person name="Wilkes D.E."/>
            <person name="Wang Y."/>
            <person name="Cai H."/>
            <person name="Collins K."/>
            <person name="Stewart B.A."/>
            <person name="Lee S.R."/>
            <person name="Wilamowska K."/>
            <person name="Weinberg Z."/>
            <person name="Ruzzo W.L."/>
            <person name="Wloga D."/>
            <person name="Gaertig J."/>
            <person name="Frankel J."/>
            <person name="Tsao C.-C."/>
            <person name="Gorovsky M.A."/>
            <person name="Keeling P.J."/>
            <person name="Waller R.F."/>
            <person name="Patron N.J."/>
            <person name="Cherry J.M."/>
            <person name="Stover N.A."/>
            <person name="Krieger C.J."/>
            <person name="del Toro C."/>
            <person name="Ryder H.F."/>
            <person name="Williamson S.C."/>
            <person name="Barbeau R.A."/>
            <person name="Hamilton E.P."/>
            <person name="Orias E."/>
        </authorList>
    </citation>
    <scope>NUCLEOTIDE SEQUENCE [LARGE SCALE GENOMIC DNA]</scope>
    <source>
        <strain evidence="14">SB210</strain>
    </source>
</reference>
<dbReference type="GO" id="GO:0098855">
    <property type="term" value="C:HCN channel complex"/>
    <property type="evidence" value="ECO:0007669"/>
    <property type="project" value="TreeGrafter"/>
</dbReference>
<gene>
    <name evidence="13" type="ORF">TTHERM_00977710</name>
</gene>
<keyword evidence="3 10" id="KW-0812">Transmembrane</keyword>
<proteinExistence type="predicted"/>
<name>Q24GN9_TETTS</name>
<dbReference type="InterPro" id="IPR005821">
    <property type="entry name" value="Ion_trans_dom"/>
</dbReference>
<feature type="transmembrane region" description="Helical" evidence="10">
    <location>
        <begin position="383"/>
        <end position="405"/>
    </location>
</feature>